<sequence>MPGIVEEHPDGSCSTLVFVCYRNAPQPRLSLTCYNQSPGMAVFRL</sequence>
<organism evidence="1 2">
    <name type="scientific">Rhodopirellula sallentina SM41</name>
    <dbReference type="NCBI Taxonomy" id="1263870"/>
    <lineage>
        <taxon>Bacteria</taxon>
        <taxon>Pseudomonadati</taxon>
        <taxon>Planctomycetota</taxon>
        <taxon>Planctomycetia</taxon>
        <taxon>Pirellulales</taxon>
        <taxon>Pirellulaceae</taxon>
        <taxon>Rhodopirellula</taxon>
    </lineage>
</organism>
<evidence type="ECO:0000313" key="2">
    <source>
        <dbReference type="Proteomes" id="UP000011885"/>
    </source>
</evidence>
<reference evidence="1 2" key="1">
    <citation type="journal article" date="2013" name="Mar. Genomics">
        <title>Expression of sulfatases in Rhodopirellula baltica and the diversity of sulfatases in the genus Rhodopirellula.</title>
        <authorList>
            <person name="Wegner C.E."/>
            <person name="Richter-Heitmann T."/>
            <person name="Klindworth A."/>
            <person name="Klockow C."/>
            <person name="Richter M."/>
            <person name="Achstetter T."/>
            <person name="Glockner F.O."/>
            <person name="Harder J."/>
        </authorList>
    </citation>
    <scope>NUCLEOTIDE SEQUENCE [LARGE SCALE GENOMIC DNA]</scope>
    <source>
        <strain evidence="1 2">SM41</strain>
    </source>
</reference>
<proteinExistence type="predicted"/>
<name>M5UE67_9BACT</name>
<accession>M5UE67</accession>
<keyword evidence="2" id="KW-1185">Reference proteome</keyword>
<dbReference type="EMBL" id="ANOH01000168">
    <property type="protein sequence ID" value="EMI56156.1"/>
    <property type="molecule type" value="Genomic_DNA"/>
</dbReference>
<protein>
    <submittedName>
        <fullName evidence="1">Uncharacterized protein</fullName>
    </submittedName>
</protein>
<dbReference type="PATRIC" id="fig|1263870.3.peg.2558"/>
<comment type="caution">
    <text evidence="1">The sequence shown here is derived from an EMBL/GenBank/DDBJ whole genome shotgun (WGS) entry which is preliminary data.</text>
</comment>
<dbReference type="AlphaFoldDB" id="M5UE67"/>
<gene>
    <name evidence="1" type="ORF">RSSM_02405</name>
</gene>
<evidence type="ECO:0000313" key="1">
    <source>
        <dbReference type="EMBL" id="EMI56156.1"/>
    </source>
</evidence>
<dbReference type="Proteomes" id="UP000011885">
    <property type="component" value="Unassembled WGS sequence"/>
</dbReference>